<dbReference type="EMBL" id="JQ844277">
    <property type="protein sequence ID" value="AGS54128.1"/>
    <property type="molecule type" value="Genomic_DNA"/>
</dbReference>
<accession>A0A806K2B4</accession>
<feature type="transmembrane region" description="Helical" evidence="1">
    <location>
        <begin position="41"/>
        <end position="58"/>
    </location>
</feature>
<sequence>MGQDGTISLSWMAALLVVLPFLTALAGLFGFMAGIFGRNWMLTWANFLGLKFVFLSALNNRRNLSALPLIINPCDYH</sequence>
<keyword evidence="1" id="KW-0472">Membrane</keyword>
<proteinExistence type="predicted"/>
<keyword evidence="1" id="KW-0812">Transmembrane</keyword>
<evidence type="ECO:0000313" key="2">
    <source>
        <dbReference type="EMBL" id="AGS54128.1"/>
    </source>
</evidence>
<evidence type="ECO:0000256" key="1">
    <source>
        <dbReference type="SAM" id="Phobius"/>
    </source>
</evidence>
<reference evidence="2" key="1">
    <citation type="submission" date="2012-03" db="EMBL/GenBank/DDBJ databases">
        <title>Functional metagenomics reveals considerable lignocellulase gene clusters in the gut microbiome of a wood-feeding higher termite.</title>
        <authorList>
            <person name="Liu N."/>
        </authorList>
    </citation>
    <scope>NUCLEOTIDE SEQUENCE</scope>
</reference>
<organism evidence="2">
    <name type="scientific">uncultured bacterium contig00021</name>
    <dbReference type="NCBI Taxonomy" id="1181511"/>
    <lineage>
        <taxon>Bacteria</taxon>
        <taxon>environmental samples</taxon>
    </lineage>
</organism>
<dbReference type="AlphaFoldDB" id="A0A806K2B4"/>
<feature type="transmembrane region" description="Helical" evidence="1">
    <location>
        <begin position="12"/>
        <end position="35"/>
    </location>
</feature>
<name>A0A806K2B4_9BACT</name>
<protein>
    <submittedName>
        <fullName evidence="2">Uncharacterized protein</fullName>
    </submittedName>
</protein>
<keyword evidence="1" id="KW-1133">Transmembrane helix</keyword>